<keyword evidence="3" id="KW-1185">Reference proteome</keyword>
<evidence type="ECO:0000313" key="3">
    <source>
        <dbReference type="Proteomes" id="UP000183995"/>
    </source>
</evidence>
<accession>A0A1M5X448</accession>
<evidence type="ECO:0000256" key="1">
    <source>
        <dbReference type="PIRSR" id="PIRSR006661-1"/>
    </source>
</evidence>
<dbReference type="NCBIfam" id="TIGR00268">
    <property type="entry name" value="ATP-dependent sacrificial sulfur transferase LarE"/>
    <property type="match status" value="1"/>
</dbReference>
<reference evidence="2 3" key="1">
    <citation type="submission" date="2016-11" db="EMBL/GenBank/DDBJ databases">
        <authorList>
            <person name="Jaros S."/>
            <person name="Januszkiewicz K."/>
            <person name="Wedrychowicz H."/>
        </authorList>
    </citation>
    <scope>NUCLEOTIDE SEQUENCE [LARGE SCALE GENOMIC DNA]</scope>
    <source>
        <strain evidence="2 3">DSM 10068</strain>
    </source>
</reference>
<dbReference type="OrthoDB" id="9776919at2"/>
<dbReference type="InterPro" id="IPR005232">
    <property type="entry name" value="LarE"/>
</dbReference>
<organism evidence="2 3">
    <name type="scientific">Sporobacter termitidis DSM 10068</name>
    <dbReference type="NCBI Taxonomy" id="1123282"/>
    <lineage>
        <taxon>Bacteria</taxon>
        <taxon>Bacillati</taxon>
        <taxon>Bacillota</taxon>
        <taxon>Clostridia</taxon>
        <taxon>Eubacteriales</taxon>
        <taxon>Oscillospiraceae</taxon>
        <taxon>Sporobacter</taxon>
    </lineage>
</organism>
<dbReference type="SUPFAM" id="SSF52402">
    <property type="entry name" value="Adenine nucleotide alpha hydrolases-like"/>
    <property type="match status" value="1"/>
</dbReference>
<name>A0A1M5X448_9FIRM</name>
<proteinExistence type="predicted"/>
<dbReference type="EMBL" id="FQXV01000004">
    <property type="protein sequence ID" value="SHH94294.1"/>
    <property type="molecule type" value="Genomic_DNA"/>
</dbReference>
<dbReference type="AlphaFoldDB" id="A0A1M5X448"/>
<dbReference type="Proteomes" id="UP000183995">
    <property type="component" value="Unassembled WGS sequence"/>
</dbReference>
<dbReference type="RefSeq" id="WP_073077417.1">
    <property type="nucleotide sequence ID" value="NZ_FQXV01000004.1"/>
</dbReference>
<dbReference type="STRING" id="1123282.SAMN02745823_01567"/>
<dbReference type="CDD" id="cd01990">
    <property type="entry name" value="LarE-like"/>
    <property type="match status" value="1"/>
</dbReference>
<evidence type="ECO:0008006" key="4">
    <source>
        <dbReference type="Google" id="ProtNLM"/>
    </source>
</evidence>
<dbReference type="PIRSF" id="PIRSF006661">
    <property type="entry name" value="PP-lp_UCP006661"/>
    <property type="match status" value="1"/>
</dbReference>
<dbReference type="InterPro" id="IPR014729">
    <property type="entry name" value="Rossmann-like_a/b/a_fold"/>
</dbReference>
<sequence length="251" mass="28120">MDLKTFFKENPRFAIAFSGGVDSAYLLYAASEAGCDVKAYYVNTNFQPQFELDDAKKFAYLTQAPMMIEKLDVMSCPKIVGNGADRCYHCKRAIYTRLWELVRADGFDMLCDGTNATDDASVRAGMSALSELGVRSPLRECGLPKSAVRRLSCEAGLFTHDKPSYACLATRIPTGTEITEELLQKVEQSEHALHGLGFSDFRIRYLDGSAKIQIPESQFKMIVDKRKKIIDAVSPYFEHVLVDLMPRKTEV</sequence>
<dbReference type="InterPro" id="IPR052188">
    <property type="entry name" value="Ni-pincer_cofactor_biosynth"/>
</dbReference>
<dbReference type="PANTHER" id="PTHR43169:SF2">
    <property type="entry name" value="NAD_GMP SYNTHASE DOMAIN-CONTAINING PROTEIN"/>
    <property type="match status" value="1"/>
</dbReference>
<gene>
    <name evidence="2" type="ORF">SAMN02745823_01567</name>
</gene>
<evidence type="ECO:0000313" key="2">
    <source>
        <dbReference type="EMBL" id="SHH94294.1"/>
    </source>
</evidence>
<dbReference type="PANTHER" id="PTHR43169">
    <property type="entry name" value="EXSB FAMILY PROTEIN"/>
    <property type="match status" value="1"/>
</dbReference>
<feature type="active site" description="Nucleophile and sulfur donor" evidence="1">
    <location>
        <position position="167"/>
    </location>
</feature>
<protein>
    <recommendedName>
        <fullName evidence="4">Asparagine synthetase domain-containing protein</fullName>
    </recommendedName>
</protein>
<dbReference type="GO" id="GO:0016783">
    <property type="term" value="F:sulfurtransferase activity"/>
    <property type="evidence" value="ECO:0007669"/>
    <property type="project" value="InterPro"/>
</dbReference>
<dbReference type="Gene3D" id="3.40.50.620">
    <property type="entry name" value="HUPs"/>
    <property type="match status" value="1"/>
</dbReference>